<comment type="caution">
    <text evidence="1">The sequence shown here is derived from an EMBL/GenBank/DDBJ whole genome shotgun (WGS) entry which is preliminary data.</text>
</comment>
<proteinExistence type="predicted"/>
<accession>A0ACB8X5C9</accession>
<evidence type="ECO:0000313" key="1">
    <source>
        <dbReference type="EMBL" id="KAI3375507.1"/>
    </source>
</evidence>
<name>A0ACB8X5C9_9TELE</name>
<reference evidence="1" key="1">
    <citation type="submission" date="2022-04" db="EMBL/GenBank/DDBJ databases">
        <title>Jade perch genome.</title>
        <authorList>
            <person name="Chao B."/>
        </authorList>
    </citation>
    <scope>NUCLEOTIDE SEQUENCE</scope>
    <source>
        <strain evidence="1">CB-2022</strain>
    </source>
</reference>
<dbReference type="Proteomes" id="UP000831701">
    <property type="component" value="Chromosome 2"/>
</dbReference>
<gene>
    <name evidence="1" type="ORF">L3Q82_003837</name>
</gene>
<dbReference type="EMBL" id="CM041532">
    <property type="protein sequence ID" value="KAI3375507.1"/>
    <property type="molecule type" value="Genomic_DNA"/>
</dbReference>
<keyword evidence="2" id="KW-1185">Reference proteome</keyword>
<protein>
    <submittedName>
        <fullName evidence="1">Uncharacterized protein</fullName>
    </submittedName>
</protein>
<evidence type="ECO:0000313" key="2">
    <source>
        <dbReference type="Proteomes" id="UP000831701"/>
    </source>
</evidence>
<sequence>MATLVLTFLAEFFITMETSPNVIKRRKNVAQSECQNQGEVGLADTDTDPNANGWAEPNFNLNLNLTLPRTPHPATETSKLHGGNKKDNGNKGGGKPGAKGPVIMEAGKSASTLATPVMSPRERHDPSRQKSKIPALSRSQTAEVSVNRGGEQRLKSPNVKHTPTLSPRIHNMAASPKPQRVEQTLIASSPGTNESVKAQVLRTESASFSNLNPHVALTTELTTKTTNKMKVSLKMQTNKKEESGKEISPPTQSPKPLHLPLKGHNHKGDSNGVSPKLANRTPTVTAKVQKPGPATTITKSNEQTRHDSRTPPVGTKVLNQRTEMTLLNTKTPQPSSLSPKPSTQRKAAVIKNTNSSGSKENLDGKDSSGSKSGSNSKAMTVTKDSLDKTGSDSRGGPNTKTTVGSKDSLDSKSSSASKTSLGSKDSLDSKTASNSKASPSPESEMDSRDNFDSKTTNKIKGTKPRLDFKSVTSSKCGMGSKKNPDPKTETPSDSEGLSFKPGSNSEVLSSSNGGLTHLTSKPSLVASGSKIDRVGSDSPSSSRTGLCGTKDKNLKAASLSAKPSIDAEAGSDSSKPGAVWSNSKSALSELSSSTTLSPRQSPASRGPGSGPGKSIGSDPRGSNRDVQRSPGISPGNYTNRV</sequence>
<organism evidence="1 2">
    <name type="scientific">Scortum barcoo</name>
    <name type="common">barcoo grunter</name>
    <dbReference type="NCBI Taxonomy" id="214431"/>
    <lineage>
        <taxon>Eukaryota</taxon>
        <taxon>Metazoa</taxon>
        <taxon>Chordata</taxon>
        <taxon>Craniata</taxon>
        <taxon>Vertebrata</taxon>
        <taxon>Euteleostomi</taxon>
        <taxon>Actinopterygii</taxon>
        <taxon>Neopterygii</taxon>
        <taxon>Teleostei</taxon>
        <taxon>Neoteleostei</taxon>
        <taxon>Acanthomorphata</taxon>
        <taxon>Eupercaria</taxon>
        <taxon>Centrarchiformes</taxon>
        <taxon>Terapontoidei</taxon>
        <taxon>Terapontidae</taxon>
        <taxon>Scortum</taxon>
    </lineage>
</organism>